<gene>
    <name evidence="2" type="ORF">DZF98_16355</name>
</gene>
<evidence type="ECO:0000313" key="2">
    <source>
        <dbReference type="EMBL" id="RII86793.1"/>
    </source>
</evidence>
<protein>
    <submittedName>
        <fullName evidence="2">3-methyladenine DNA glycosylase</fullName>
    </submittedName>
</protein>
<reference evidence="2 3" key="1">
    <citation type="submission" date="2018-08" db="EMBL/GenBank/DDBJ databases">
        <title>Genome Sequence of Clavibacter michiganensis Subspecies type strains, and the Atypical Peach-Colored Strains Isolated from Tomato.</title>
        <authorList>
            <person name="Osdaghi E."/>
            <person name="Portier P."/>
            <person name="Briand M."/>
            <person name="Jacques M.-A."/>
        </authorList>
    </citation>
    <scope>NUCLEOTIDE SEQUENCE [LARGE SCALE GENOMIC DNA]</scope>
    <source>
        <strain evidence="2 3">CFBP 8216</strain>
    </source>
</reference>
<feature type="region of interest" description="Disordered" evidence="1">
    <location>
        <begin position="1"/>
        <end position="23"/>
    </location>
</feature>
<name>A0ABX9N130_9MICO</name>
<evidence type="ECO:0000256" key="1">
    <source>
        <dbReference type="SAM" id="MobiDB-lite"/>
    </source>
</evidence>
<dbReference type="Proteomes" id="UP000265355">
    <property type="component" value="Unassembled WGS sequence"/>
</dbReference>
<organism evidence="2 3">
    <name type="scientific">Clavibacter californiensis</name>
    <dbReference type="NCBI Taxonomy" id="1401995"/>
    <lineage>
        <taxon>Bacteria</taxon>
        <taxon>Bacillati</taxon>
        <taxon>Actinomycetota</taxon>
        <taxon>Actinomycetes</taxon>
        <taxon>Micrococcales</taxon>
        <taxon>Microbacteriaceae</taxon>
        <taxon>Clavibacter</taxon>
    </lineage>
</organism>
<sequence length="35" mass="3478">MTPAADLAPSAATVPATGAEARDLPEVLDAAAWRA</sequence>
<keyword evidence="3" id="KW-1185">Reference proteome</keyword>
<evidence type="ECO:0000313" key="3">
    <source>
        <dbReference type="Proteomes" id="UP000265355"/>
    </source>
</evidence>
<accession>A0ABX9N130</accession>
<dbReference type="EMBL" id="QWEE01000589">
    <property type="protein sequence ID" value="RII86793.1"/>
    <property type="molecule type" value="Genomic_DNA"/>
</dbReference>
<proteinExistence type="predicted"/>
<comment type="caution">
    <text evidence="2">The sequence shown here is derived from an EMBL/GenBank/DDBJ whole genome shotgun (WGS) entry which is preliminary data.</text>
</comment>
<feature type="non-terminal residue" evidence="2">
    <location>
        <position position="35"/>
    </location>
</feature>